<evidence type="ECO:0000259" key="1">
    <source>
        <dbReference type="SMART" id="SM00597"/>
    </source>
</evidence>
<accession>A0AAD9TD35</accession>
<dbReference type="InterPro" id="IPR025398">
    <property type="entry name" value="DUF4371"/>
</dbReference>
<reference evidence="2" key="1">
    <citation type="journal article" date="2023" name="Plant J.">
        <title>Genome sequences and population genomics provide insights into the demographic history, inbreeding, and mutation load of two 'living fossil' tree species of Dipteronia.</title>
        <authorList>
            <person name="Feng Y."/>
            <person name="Comes H.P."/>
            <person name="Chen J."/>
            <person name="Zhu S."/>
            <person name="Lu R."/>
            <person name="Zhang X."/>
            <person name="Li P."/>
            <person name="Qiu J."/>
            <person name="Olsen K.M."/>
            <person name="Qiu Y."/>
        </authorList>
    </citation>
    <scope>NUCLEOTIDE SEQUENCE</scope>
    <source>
        <strain evidence="2">KIB01</strain>
    </source>
</reference>
<dbReference type="InterPro" id="IPR008906">
    <property type="entry name" value="HATC_C_dom"/>
</dbReference>
<dbReference type="Pfam" id="PF14291">
    <property type="entry name" value="DUF4371"/>
    <property type="match status" value="1"/>
</dbReference>
<organism evidence="2 3">
    <name type="scientific">Dipteronia dyeriana</name>
    <dbReference type="NCBI Taxonomy" id="168575"/>
    <lineage>
        <taxon>Eukaryota</taxon>
        <taxon>Viridiplantae</taxon>
        <taxon>Streptophyta</taxon>
        <taxon>Embryophyta</taxon>
        <taxon>Tracheophyta</taxon>
        <taxon>Spermatophyta</taxon>
        <taxon>Magnoliopsida</taxon>
        <taxon>eudicotyledons</taxon>
        <taxon>Gunneridae</taxon>
        <taxon>Pentapetalae</taxon>
        <taxon>rosids</taxon>
        <taxon>malvids</taxon>
        <taxon>Sapindales</taxon>
        <taxon>Sapindaceae</taxon>
        <taxon>Hippocastanoideae</taxon>
        <taxon>Acereae</taxon>
        <taxon>Dipteronia</taxon>
    </lineage>
</organism>
<keyword evidence="3" id="KW-1185">Reference proteome</keyword>
<feature type="domain" description="TTF-type" evidence="1">
    <location>
        <begin position="54"/>
        <end position="147"/>
    </location>
</feature>
<dbReference type="SMART" id="SM00597">
    <property type="entry name" value="ZnF_TTF"/>
    <property type="match status" value="1"/>
</dbReference>
<proteinExistence type="predicted"/>
<protein>
    <recommendedName>
        <fullName evidence="1">TTF-type domain-containing protein</fullName>
    </recommendedName>
</protein>
<comment type="caution">
    <text evidence="2">The sequence shown here is derived from an EMBL/GenBank/DDBJ whole genome shotgun (WGS) entry which is preliminary data.</text>
</comment>
<evidence type="ECO:0000313" key="3">
    <source>
        <dbReference type="Proteomes" id="UP001280121"/>
    </source>
</evidence>
<dbReference type="EMBL" id="JANJYI010000009">
    <property type="protein sequence ID" value="KAK2633924.1"/>
    <property type="molecule type" value="Genomic_DNA"/>
</dbReference>
<dbReference type="AlphaFoldDB" id="A0AAD9TD35"/>
<evidence type="ECO:0000313" key="2">
    <source>
        <dbReference type="EMBL" id="KAK2633924.1"/>
    </source>
</evidence>
<dbReference type="PANTHER" id="PTHR45749">
    <property type="match status" value="1"/>
</dbReference>
<dbReference type="Proteomes" id="UP001280121">
    <property type="component" value="Unassembled WGS sequence"/>
</dbReference>
<dbReference type="InterPro" id="IPR006580">
    <property type="entry name" value="Znf_TTF"/>
</dbReference>
<dbReference type="GO" id="GO:0046983">
    <property type="term" value="F:protein dimerization activity"/>
    <property type="evidence" value="ECO:0007669"/>
    <property type="project" value="InterPro"/>
</dbReference>
<dbReference type="PANTHER" id="PTHR45749:SF37">
    <property type="entry name" value="OS05G0311600 PROTEIN"/>
    <property type="match status" value="1"/>
</dbReference>
<sequence length="390" mass="45327">MILDNKSLVRDPELRRQIWDYLVNERDEICRAYIKAGPFQPILDHYNKSGRDSHKRNFRSPWFQLFPTWLEYSPTTDAAYCLHCFLFSKPTKHLAATAFTVNGFKSWRKVRNGDNCCAFRGPDESSYSINHGNFLELLELLVSSNEKVRELVLDNAPKNACYISPDIQKEILQLFATRVKSEIHKEIGDVKFCIIVDKAHDESKKEQMAIVLRFVDQDGIRGERFFGVVHVSDTAVLTFKKSIYFVLSNHNLDTQNIRGQDYDGASNIRDIFYAAIDSQLQELNNRFNEQTIELIILSTTLEPREGYEYFRIDDICKLIVLVLTLMVSTATTERSFSAMLIVKTRIRNKMKDDFFTNFLIMYIEREIAEKLSIDSTINAFGDLKKRRVSF</sequence>
<dbReference type="Pfam" id="PF05699">
    <property type="entry name" value="Dimer_Tnp_hAT"/>
    <property type="match status" value="1"/>
</dbReference>
<name>A0AAD9TD35_9ROSI</name>
<gene>
    <name evidence="2" type="ORF">Ddye_028716</name>
</gene>